<name>A0A1H4WLN7_9PSEU</name>
<sequence length="129" mass="13830">MGSIRTCTGRGPSSSGNLEGMTSSAVRWRASIALTVGGDGVVSSIVESEHGTEGSAREWVERKLPGTRYPAWIPAARRQDGVELFGRVARGRVVTGRLVPTWEPEAAPVWHADRTGDAVQWRRCSAGEG</sequence>
<dbReference type="STRING" id="208445.SAMN04489727_5691"/>
<feature type="compositionally biased region" description="Polar residues" evidence="1">
    <location>
        <begin position="11"/>
        <end position="22"/>
    </location>
</feature>
<gene>
    <name evidence="2" type="ORF">SAMN04489727_5691</name>
</gene>
<organism evidence="2 3">
    <name type="scientific">Amycolatopsis tolypomycina</name>
    <dbReference type="NCBI Taxonomy" id="208445"/>
    <lineage>
        <taxon>Bacteria</taxon>
        <taxon>Bacillati</taxon>
        <taxon>Actinomycetota</taxon>
        <taxon>Actinomycetes</taxon>
        <taxon>Pseudonocardiales</taxon>
        <taxon>Pseudonocardiaceae</taxon>
        <taxon>Amycolatopsis</taxon>
    </lineage>
</organism>
<dbReference type="AlphaFoldDB" id="A0A1H4WLN7"/>
<protein>
    <submittedName>
        <fullName evidence="2">Uncharacterized protein</fullName>
    </submittedName>
</protein>
<evidence type="ECO:0000313" key="2">
    <source>
        <dbReference type="EMBL" id="SEC94259.1"/>
    </source>
</evidence>
<evidence type="ECO:0000256" key="1">
    <source>
        <dbReference type="SAM" id="MobiDB-lite"/>
    </source>
</evidence>
<accession>A0A1H4WLN7</accession>
<dbReference type="EMBL" id="FNSO01000004">
    <property type="protein sequence ID" value="SEC94259.1"/>
    <property type="molecule type" value="Genomic_DNA"/>
</dbReference>
<feature type="region of interest" description="Disordered" evidence="1">
    <location>
        <begin position="1"/>
        <end position="22"/>
    </location>
</feature>
<reference evidence="3" key="1">
    <citation type="submission" date="2016-10" db="EMBL/GenBank/DDBJ databases">
        <authorList>
            <person name="Varghese N."/>
            <person name="Submissions S."/>
        </authorList>
    </citation>
    <scope>NUCLEOTIDE SEQUENCE [LARGE SCALE GENOMIC DNA]</scope>
    <source>
        <strain evidence="3">DSM 44544</strain>
    </source>
</reference>
<evidence type="ECO:0000313" key="3">
    <source>
        <dbReference type="Proteomes" id="UP000199622"/>
    </source>
</evidence>
<dbReference type="Proteomes" id="UP000199622">
    <property type="component" value="Unassembled WGS sequence"/>
</dbReference>
<proteinExistence type="predicted"/>
<keyword evidence="3" id="KW-1185">Reference proteome</keyword>